<feature type="domain" description="C2H2-type" evidence="8">
    <location>
        <begin position="52"/>
        <end position="77"/>
    </location>
</feature>
<dbReference type="GO" id="GO:0000981">
    <property type="term" value="F:DNA-binding transcription factor activity, RNA polymerase II-specific"/>
    <property type="evidence" value="ECO:0007669"/>
    <property type="project" value="TreeGrafter"/>
</dbReference>
<dbReference type="EMBL" id="UYRS01002101">
    <property type="protein sequence ID" value="VDK25571.1"/>
    <property type="molecule type" value="Genomic_DNA"/>
</dbReference>
<dbReference type="AlphaFoldDB" id="A0A0R3VYT8"/>
<evidence type="ECO:0000256" key="5">
    <source>
        <dbReference type="ARBA" id="ARBA00022833"/>
    </source>
</evidence>
<gene>
    <name evidence="9" type="ORF">TASK_LOCUS2583</name>
</gene>
<evidence type="ECO:0000256" key="2">
    <source>
        <dbReference type="ARBA" id="ARBA00022723"/>
    </source>
</evidence>
<evidence type="ECO:0000256" key="1">
    <source>
        <dbReference type="ARBA" id="ARBA00004123"/>
    </source>
</evidence>
<keyword evidence="3" id="KW-0677">Repeat</keyword>
<evidence type="ECO:0000256" key="4">
    <source>
        <dbReference type="ARBA" id="ARBA00022771"/>
    </source>
</evidence>
<dbReference type="GO" id="GO:0008270">
    <property type="term" value="F:zinc ion binding"/>
    <property type="evidence" value="ECO:0007669"/>
    <property type="project" value="UniProtKB-KW"/>
</dbReference>
<feature type="domain" description="C2H2-type" evidence="8">
    <location>
        <begin position="22"/>
        <end position="51"/>
    </location>
</feature>
<dbReference type="PANTHER" id="PTHR45718">
    <property type="entry name" value="TRANSCRIPTIONAL ACTIVATOR CUBITUS INTERRUPTUS"/>
    <property type="match status" value="1"/>
</dbReference>
<evidence type="ECO:0000313" key="11">
    <source>
        <dbReference type="WBParaSite" id="TASK_0000258201-mRNA-1"/>
    </source>
</evidence>
<reference evidence="9 10" key="2">
    <citation type="submission" date="2018-11" db="EMBL/GenBank/DDBJ databases">
        <authorList>
            <consortium name="Pathogen Informatics"/>
        </authorList>
    </citation>
    <scope>NUCLEOTIDE SEQUENCE [LARGE SCALE GENOMIC DNA]</scope>
</reference>
<keyword evidence="10" id="KW-1185">Reference proteome</keyword>
<dbReference type="PANTHER" id="PTHR45718:SF4">
    <property type="entry name" value="TRANSCRIPTIONAL ACTIVATOR CUBITUS INTERRUPTUS"/>
    <property type="match status" value="1"/>
</dbReference>
<evidence type="ECO:0000256" key="7">
    <source>
        <dbReference type="PROSITE-ProRule" id="PRU00042"/>
    </source>
</evidence>
<dbReference type="InterPro" id="IPR013087">
    <property type="entry name" value="Znf_C2H2_type"/>
</dbReference>
<dbReference type="GO" id="GO:0005634">
    <property type="term" value="C:nucleus"/>
    <property type="evidence" value="ECO:0007669"/>
    <property type="project" value="UniProtKB-SubCell"/>
</dbReference>
<keyword evidence="6" id="KW-0539">Nucleus</keyword>
<dbReference type="PROSITE" id="PS50157">
    <property type="entry name" value="ZINC_FINGER_C2H2_2"/>
    <property type="match status" value="2"/>
</dbReference>
<keyword evidence="5" id="KW-0862">Zinc</keyword>
<dbReference type="GO" id="GO:0000978">
    <property type="term" value="F:RNA polymerase II cis-regulatory region sequence-specific DNA binding"/>
    <property type="evidence" value="ECO:0007669"/>
    <property type="project" value="TreeGrafter"/>
</dbReference>
<dbReference type="Gene3D" id="3.30.160.60">
    <property type="entry name" value="Classic Zinc Finger"/>
    <property type="match status" value="2"/>
</dbReference>
<reference evidence="11" key="1">
    <citation type="submission" date="2017-02" db="UniProtKB">
        <authorList>
            <consortium name="WormBaseParasite"/>
        </authorList>
    </citation>
    <scope>IDENTIFICATION</scope>
</reference>
<keyword evidence="4 7" id="KW-0863">Zinc-finger</keyword>
<dbReference type="WBParaSite" id="TASK_0000258201-mRNA-1">
    <property type="protein sequence ID" value="TASK_0000258201-mRNA-1"/>
    <property type="gene ID" value="TASK_0000258201"/>
</dbReference>
<evidence type="ECO:0000259" key="8">
    <source>
        <dbReference type="PROSITE" id="PS50157"/>
    </source>
</evidence>
<dbReference type="Proteomes" id="UP000282613">
    <property type="component" value="Unassembled WGS sequence"/>
</dbReference>
<dbReference type="InterPro" id="IPR043359">
    <property type="entry name" value="GLI-like"/>
</dbReference>
<dbReference type="PROSITE" id="PS00028">
    <property type="entry name" value="ZINC_FINGER_C2H2_1"/>
    <property type="match status" value="2"/>
</dbReference>
<dbReference type="STRING" id="60517.A0A0R3VYT8"/>
<sequence length="221" mass="25150">MNDDWYEINLRTFPLCEGEKPFLCEFAGCNRRFANSSDRKKHMHAHWNEKPYSCRFRGCTKSYSHPSSLRKHMRVHAVCTTSSSTPITNTVTTDIPSTAPQQQLLKASPLWYRYNAPHSTECELPLYPPPGTYTFDTARYGRIQVEGGEGDETYHFLYASHYPPPSMNGDQEVDFENITYKAYGGVTESTTAVMSRGEVGQCCASWEEYGVKRMEGGFHPT</sequence>
<dbReference type="InterPro" id="IPR036236">
    <property type="entry name" value="Znf_C2H2_sf"/>
</dbReference>
<evidence type="ECO:0000313" key="9">
    <source>
        <dbReference type="EMBL" id="VDK25571.1"/>
    </source>
</evidence>
<proteinExistence type="predicted"/>
<keyword evidence="2" id="KW-0479">Metal-binding</keyword>
<dbReference type="FunFam" id="3.30.160.60:FF:000041">
    <property type="entry name" value="Zinc finger protein ZIC 1"/>
    <property type="match status" value="1"/>
</dbReference>
<dbReference type="SUPFAM" id="SSF57667">
    <property type="entry name" value="beta-beta-alpha zinc fingers"/>
    <property type="match status" value="1"/>
</dbReference>
<name>A0A0R3VYT8_TAEAS</name>
<comment type="subcellular location">
    <subcellularLocation>
        <location evidence="1">Nucleus</location>
    </subcellularLocation>
</comment>
<evidence type="ECO:0000313" key="10">
    <source>
        <dbReference type="Proteomes" id="UP000282613"/>
    </source>
</evidence>
<evidence type="ECO:0000256" key="6">
    <source>
        <dbReference type="ARBA" id="ARBA00023242"/>
    </source>
</evidence>
<protein>
    <submittedName>
        <fullName evidence="11">C2H2-type domain-containing protein</fullName>
    </submittedName>
</protein>
<organism evidence="11">
    <name type="scientific">Taenia asiatica</name>
    <name type="common">Asian tapeworm</name>
    <dbReference type="NCBI Taxonomy" id="60517"/>
    <lineage>
        <taxon>Eukaryota</taxon>
        <taxon>Metazoa</taxon>
        <taxon>Spiralia</taxon>
        <taxon>Lophotrochozoa</taxon>
        <taxon>Platyhelminthes</taxon>
        <taxon>Cestoda</taxon>
        <taxon>Eucestoda</taxon>
        <taxon>Cyclophyllidea</taxon>
        <taxon>Taeniidae</taxon>
        <taxon>Taenia</taxon>
    </lineage>
</organism>
<dbReference type="SMART" id="SM00355">
    <property type="entry name" value="ZnF_C2H2"/>
    <property type="match status" value="2"/>
</dbReference>
<evidence type="ECO:0000256" key="3">
    <source>
        <dbReference type="ARBA" id="ARBA00022737"/>
    </source>
</evidence>
<dbReference type="Pfam" id="PF00096">
    <property type="entry name" value="zf-C2H2"/>
    <property type="match status" value="1"/>
</dbReference>
<dbReference type="OrthoDB" id="3214149at2759"/>
<accession>A0A0R3VYT8</accession>